<sequence length="92" mass="10520">MPLRCIVIVELIDFSKAFDTIDHNILIYKLKKYNFSSSAIKWIHNDLTKINNTLSNTQTITCGVPQGFVLGPTLFLIYIKDLCEILKYVSPI</sequence>
<evidence type="ECO:0000313" key="2">
    <source>
        <dbReference type="EMBL" id="KAF6037493.1"/>
    </source>
</evidence>
<feature type="domain" description="Reverse transcriptase" evidence="1">
    <location>
        <begin position="1"/>
        <end position="92"/>
    </location>
</feature>
<dbReference type="PROSITE" id="PS50878">
    <property type="entry name" value="RT_POL"/>
    <property type="match status" value="1"/>
</dbReference>
<protein>
    <recommendedName>
        <fullName evidence="1">Reverse transcriptase domain-containing protein</fullName>
    </recommendedName>
</protein>
<dbReference type="PANTHER" id="PTHR33332">
    <property type="entry name" value="REVERSE TRANSCRIPTASE DOMAIN-CONTAINING PROTEIN"/>
    <property type="match status" value="1"/>
</dbReference>
<gene>
    <name evidence="2" type="ORF">EB796_004192</name>
</gene>
<organism evidence="2 3">
    <name type="scientific">Bugula neritina</name>
    <name type="common">Brown bryozoan</name>
    <name type="synonym">Sertularia neritina</name>
    <dbReference type="NCBI Taxonomy" id="10212"/>
    <lineage>
        <taxon>Eukaryota</taxon>
        <taxon>Metazoa</taxon>
        <taxon>Spiralia</taxon>
        <taxon>Lophotrochozoa</taxon>
        <taxon>Bryozoa</taxon>
        <taxon>Gymnolaemata</taxon>
        <taxon>Cheilostomatida</taxon>
        <taxon>Flustrina</taxon>
        <taxon>Buguloidea</taxon>
        <taxon>Bugulidae</taxon>
        <taxon>Bugula</taxon>
    </lineage>
</organism>
<dbReference type="OrthoDB" id="10062389at2759"/>
<dbReference type="InterPro" id="IPR043502">
    <property type="entry name" value="DNA/RNA_pol_sf"/>
</dbReference>
<keyword evidence="3" id="KW-1185">Reference proteome</keyword>
<dbReference type="SUPFAM" id="SSF56672">
    <property type="entry name" value="DNA/RNA polymerases"/>
    <property type="match status" value="1"/>
</dbReference>
<evidence type="ECO:0000313" key="3">
    <source>
        <dbReference type="Proteomes" id="UP000593567"/>
    </source>
</evidence>
<accession>A0A7J7KGZ2</accession>
<reference evidence="2" key="1">
    <citation type="submission" date="2020-06" db="EMBL/GenBank/DDBJ databases">
        <title>Draft genome of Bugula neritina, a colonial animal packing powerful symbionts and potential medicines.</title>
        <authorList>
            <person name="Rayko M."/>
        </authorList>
    </citation>
    <scope>NUCLEOTIDE SEQUENCE [LARGE SCALE GENOMIC DNA]</scope>
    <source>
        <strain evidence="2">Kwan_BN1</strain>
    </source>
</reference>
<dbReference type="EMBL" id="VXIV02000560">
    <property type="protein sequence ID" value="KAF6037493.1"/>
    <property type="molecule type" value="Genomic_DNA"/>
</dbReference>
<dbReference type="Pfam" id="PF00078">
    <property type="entry name" value="RVT_1"/>
    <property type="match status" value="1"/>
</dbReference>
<evidence type="ECO:0000259" key="1">
    <source>
        <dbReference type="PROSITE" id="PS50878"/>
    </source>
</evidence>
<dbReference type="InterPro" id="IPR000477">
    <property type="entry name" value="RT_dom"/>
</dbReference>
<dbReference type="Proteomes" id="UP000593567">
    <property type="component" value="Unassembled WGS sequence"/>
</dbReference>
<name>A0A7J7KGZ2_BUGNE</name>
<comment type="caution">
    <text evidence="2">The sequence shown here is derived from an EMBL/GenBank/DDBJ whole genome shotgun (WGS) entry which is preliminary data.</text>
</comment>
<proteinExistence type="predicted"/>
<dbReference type="AlphaFoldDB" id="A0A7J7KGZ2"/>